<organism evidence="2">
    <name type="scientific">Streptomyces avermitilis</name>
    <dbReference type="NCBI Taxonomy" id="33903"/>
    <lineage>
        <taxon>Bacteria</taxon>
        <taxon>Bacillati</taxon>
        <taxon>Actinomycetota</taxon>
        <taxon>Actinomycetes</taxon>
        <taxon>Kitasatosporales</taxon>
        <taxon>Streptomycetaceae</taxon>
        <taxon>Streptomyces</taxon>
    </lineage>
</organism>
<name>A0A499VIZ6_STRAX</name>
<sequence>MNKERAVERRRLLAVLAALAVATGCSTHDDKAEPSRSASSDGARHAVEAYVDALNSRSATGLIKVGGVKDESWSRQEAARMLADRGGREWKIKDVRIDHDMGPDTGSARLLAKDKAGKSLRDTFTVTREKGCGIWPSSPTSRTGRGRSPPRPTSPLPDTTEAASPRRVQGAPAGVGRRSSAHTVLPGVARRRWKSRPGTWPCRTAFAVSPAAIRVTVSLAADVYGVAPLVQAVRDETTGESCAARGRSEPHGELVYDHWALRHMPVCGGELPASWGERPRPVRSFEQA</sequence>
<feature type="region of interest" description="Disordered" evidence="1">
    <location>
        <begin position="130"/>
        <end position="181"/>
    </location>
</feature>
<dbReference type="InterPro" id="IPR006311">
    <property type="entry name" value="TAT_signal"/>
</dbReference>
<dbReference type="PROSITE" id="PS51318">
    <property type="entry name" value="TAT"/>
    <property type="match status" value="1"/>
</dbReference>
<dbReference type="PROSITE" id="PS51257">
    <property type="entry name" value="PROKAR_LIPOPROTEIN"/>
    <property type="match status" value="1"/>
</dbReference>
<dbReference type="EMBL" id="AP019621">
    <property type="protein sequence ID" value="BBJ54475.1"/>
    <property type="molecule type" value="Genomic_DNA"/>
</dbReference>
<dbReference type="AlphaFoldDB" id="A0A499VIZ6"/>
<evidence type="ECO:0000256" key="1">
    <source>
        <dbReference type="SAM" id="MobiDB-lite"/>
    </source>
</evidence>
<gene>
    <name evidence="2" type="ORF">SAVMC3_71040</name>
</gene>
<accession>A0A499VIZ6</accession>
<proteinExistence type="predicted"/>
<evidence type="ECO:0000313" key="2">
    <source>
        <dbReference type="EMBL" id="BBJ54475.1"/>
    </source>
</evidence>
<reference evidence="2" key="1">
    <citation type="submission" date="2019-04" db="EMBL/GenBank/DDBJ databases">
        <title>Draft genome sequences of Streptomyces avermitilis MC3.</title>
        <authorList>
            <person name="Komaki H."/>
            <person name="Tamura T."/>
            <person name="Hosoyama A."/>
        </authorList>
    </citation>
    <scope>NUCLEOTIDE SEQUENCE</scope>
    <source>
        <strain evidence="2">MC3</strain>
    </source>
</reference>
<protein>
    <recommendedName>
        <fullName evidence="3">Lipoprotein</fullName>
    </recommendedName>
</protein>
<evidence type="ECO:0008006" key="3">
    <source>
        <dbReference type="Google" id="ProtNLM"/>
    </source>
</evidence>
<feature type="compositionally biased region" description="Low complexity" evidence="1">
    <location>
        <begin position="136"/>
        <end position="147"/>
    </location>
</feature>